<dbReference type="GO" id="GO:0032981">
    <property type="term" value="P:mitochondrial respiratory chain complex I assembly"/>
    <property type="evidence" value="ECO:0007669"/>
    <property type="project" value="TreeGrafter"/>
</dbReference>
<evidence type="ECO:0000313" key="8">
    <source>
        <dbReference type="EMBL" id="RXK42051.1"/>
    </source>
</evidence>
<dbReference type="Pfam" id="PF02636">
    <property type="entry name" value="Methyltransf_28"/>
    <property type="match status" value="1"/>
</dbReference>
<dbReference type="Proteomes" id="UP000289152">
    <property type="component" value="Unassembled WGS sequence"/>
</dbReference>
<dbReference type="PANTHER" id="PTHR12049:SF7">
    <property type="entry name" value="PROTEIN ARGININE METHYLTRANSFERASE NDUFAF7, MITOCHONDRIAL"/>
    <property type="match status" value="1"/>
</dbReference>
<keyword evidence="3 7" id="KW-0489">Methyltransferase</keyword>
<dbReference type="InterPro" id="IPR029063">
    <property type="entry name" value="SAM-dependent_MTases_sf"/>
</dbReference>
<keyword evidence="5 7" id="KW-0496">Mitochondrion</keyword>
<dbReference type="OrthoDB" id="438553at2759"/>
<evidence type="ECO:0000313" key="9">
    <source>
        <dbReference type="Proteomes" id="UP000289152"/>
    </source>
</evidence>
<organism evidence="8 9">
    <name type="scientific">Tremella mesenterica</name>
    <name type="common">Jelly fungus</name>
    <dbReference type="NCBI Taxonomy" id="5217"/>
    <lineage>
        <taxon>Eukaryota</taxon>
        <taxon>Fungi</taxon>
        <taxon>Dikarya</taxon>
        <taxon>Basidiomycota</taxon>
        <taxon>Agaricomycotina</taxon>
        <taxon>Tremellomycetes</taxon>
        <taxon>Tremellales</taxon>
        <taxon>Tremellaceae</taxon>
        <taxon>Tremella</taxon>
    </lineage>
</organism>
<dbReference type="Gene3D" id="3.40.50.12710">
    <property type="match status" value="1"/>
</dbReference>
<comment type="function">
    <text evidence="7">Arginine methyltransferase involved in the assembly or stability of mitochondrial NADH:ubiquinone oxidoreductase complex (complex I).</text>
</comment>
<evidence type="ECO:0000256" key="4">
    <source>
        <dbReference type="ARBA" id="ARBA00022679"/>
    </source>
</evidence>
<reference evidence="8 9" key="1">
    <citation type="submission" date="2016-06" db="EMBL/GenBank/DDBJ databases">
        <title>Evolution of pathogenesis and genome organization in the Tremellales.</title>
        <authorList>
            <person name="Cuomo C."/>
            <person name="Litvintseva A."/>
            <person name="Heitman J."/>
            <person name="Chen Y."/>
            <person name="Sun S."/>
            <person name="Springer D."/>
            <person name="Dromer F."/>
            <person name="Young S."/>
            <person name="Zeng Q."/>
            <person name="Chapman S."/>
            <person name="Gujja S."/>
            <person name="Saif S."/>
            <person name="Birren B."/>
        </authorList>
    </citation>
    <scope>NUCLEOTIDE SEQUENCE [LARGE SCALE GENOMIC DNA]</scope>
    <source>
        <strain evidence="8 9">ATCC 28783</strain>
    </source>
</reference>
<name>A0A4Q1BV72_TREME</name>
<dbReference type="SUPFAM" id="SSF53335">
    <property type="entry name" value="S-adenosyl-L-methionine-dependent methyltransferases"/>
    <property type="match status" value="1"/>
</dbReference>
<sequence>MSQFVIKTIPTSLARPRIRTLSRCLQCRNNSSQSSPLTDLIRSSIKATGSIPLSRYIQFCLSHPVHGYYSKGDIFGRKGDFVTSPEISQVFGELVGIWFMTRWLAAGQPSVRLLELGPGRGTLMDDILRTLYTFPGMASAIRQVHLVENSVKMQQLQADKLGQALHARGISLSWSDKIDDVPMSELFTFVVAHEFFDAIPINLFEKTNEGFREVLVDLNPKYETLSSSTPSTSFPKVVTSTKSPFHMTLSREPTPLSTVLPATSPRFASIPSGGRAEIAGESWRIMRRLGEIISSGGGAGLIIDYGGEKYYGASFRAFQKHKLVDVFENPGEADLTANVDFEYLKESLDGLDVKSLGTISQSDFLLKLGLQPRLEKLLQNAETPERKETIRKSAQRLIDPLGMGSQYRILGLVDGSQSDSEIYPFPSLQ</sequence>
<comment type="caution">
    <text evidence="8">The sequence shown here is derived from an EMBL/GenBank/DDBJ whole genome shotgun (WGS) entry which is preliminary data.</text>
</comment>
<comment type="catalytic activity">
    <reaction evidence="6 7">
        <text>L-arginyl-[protein] + 2 S-adenosyl-L-methionine = N(omega),N(omega)'-dimethyl-L-arginyl-[protein] + 2 S-adenosyl-L-homocysteine + 2 H(+)</text>
        <dbReference type="Rhea" id="RHEA:48108"/>
        <dbReference type="Rhea" id="RHEA-COMP:10532"/>
        <dbReference type="Rhea" id="RHEA-COMP:11992"/>
        <dbReference type="ChEBI" id="CHEBI:15378"/>
        <dbReference type="ChEBI" id="CHEBI:29965"/>
        <dbReference type="ChEBI" id="CHEBI:57856"/>
        <dbReference type="ChEBI" id="CHEBI:59789"/>
        <dbReference type="ChEBI" id="CHEBI:88221"/>
        <dbReference type="EC" id="2.1.1.320"/>
    </reaction>
</comment>
<dbReference type="InterPro" id="IPR038375">
    <property type="entry name" value="NDUFAF7_sf"/>
</dbReference>
<dbReference type="PANTHER" id="PTHR12049">
    <property type="entry name" value="PROTEIN ARGININE METHYLTRANSFERASE NDUFAF7, MITOCHONDRIAL"/>
    <property type="match status" value="1"/>
</dbReference>
<dbReference type="AlphaFoldDB" id="A0A4Q1BV72"/>
<protein>
    <recommendedName>
        <fullName evidence="7">Protein arginine methyltransferase NDUFAF7</fullName>
        <ecNumber evidence="7">2.1.1.320</ecNumber>
    </recommendedName>
</protein>
<dbReference type="STRING" id="5217.A0A4Q1BV72"/>
<accession>A0A4Q1BV72</accession>
<evidence type="ECO:0000256" key="6">
    <source>
        <dbReference type="ARBA" id="ARBA00048612"/>
    </source>
</evidence>
<dbReference type="InterPro" id="IPR003788">
    <property type="entry name" value="NDUFAF7"/>
</dbReference>
<evidence type="ECO:0000256" key="7">
    <source>
        <dbReference type="RuleBase" id="RU364114"/>
    </source>
</evidence>
<dbReference type="GO" id="GO:0005739">
    <property type="term" value="C:mitochondrion"/>
    <property type="evidence" value="ECO:0007669"/>
    <property type="project" value="UniProtKB-SubCell"/>
</dbReference>
<keyword evidence="9" id="KW-1185">Reference proteome</keyword>
<dbReference type="EC" id="2.1.1.320" evidence="7"/>
<dbReference type="InParanoid" id="A0A4Q1BV72"/>
<evidence type="ECO:0000256" key="1">
    <source>
        <dbReference type="ARBA" id="ARBA00004173"/>
    </source>
</evidence>
<dbReference type="GO" id="GO:0035243">
    <property type="term" value="F:protein-arginine omega-N symmetric methyltransferase activity"/>
    <property type="evidence" value="ECO:0007669"/>
    <property type="project" value="UniProtKB-EC"/>
</dbReference>
<proteinExistence type="inferred from homology"/>
<keyword evidence="4 7" id="KW-0808">Transferase</keyword>
<evidence type="ECO:0000256" key="3">
    <source>
        <dbReference type="ARBA" id="ARBA00022603"/>
    </source>
</evidence>
<dbReference type="GO" id="GO:0032259">
    <property type="term" value="P:methylation"/>
    <property type="evidence" value="ECO:0007669"/>
    <property type="project" value="UniProtKB-KW"/>
</dbReference>
<evidence type="ECO:0000256" key="2">
    <source>
        <dbReference type="ARBA" id="ARBA00005891"/>
    </source>
</evidence>
<comment type="subcellular location">
    <subcellularLocation>
        <location evidence="1 7">Mitochondrion</location>
    </subcellularLocation>
</comment>
<comment type="similarity">
    <text evidence="2 7">Belongs to the NDUFAF7 family.</text>
</comment>
<dbReference type="VEuPathDB" id="FungiDB:TREMEDRAFT_25891"/>
<evidence type="ECO:0000256" key="5">
    <source>
        <dbReference type="ARBA" id="ARBA00023128"/>
    </source>
</evidence>
<dbReference type="EMBL" id="SDIL01000004">
    <property type="protein sequence ID" value="RXK42051.1"/>
    <property type="molecule type" value="Genomic_DNA"/>
</dbReference>
<gene>
    <name evidence="8" type="ORF">M231_00773</name>
</gene>